<evidence type="ECO:0000313" key="2">
    <source>
        <dbReference type="EMBL" id="GHO50401.1"/>
    </source>
</evidence>
<dbReference type="Proteomes" id="UP000612362">
    <property type="component" value="Unassembled WGS sequence"/>
</dbReference>
<proteinExistence type="predicted"/>
<sequence length="64" mass="7047">MRSPAGAGRRSRQEGQGIRDGLPPFTQACQGFEEGMEFGRDASFGDKEDLTPARGVAQVRMEFR</sequence>
<gene>
    <name evidence="2" type="ORF">KSX_85640</name>
</gene>
<dbReference type="AlphaFoldDB" id="A0A8J3IAG2"/>
<reference evidence="2" key="1">
    <citation type="submission" date="2020-10" db="EMBL/GenBank/DDBJ databases">
        <title>Taxonomic study of unclassified bacteria belonging to the class Ktedonobacteria.</title>
        <authorList>
            <person name="Yabe S."/>
            <person name="Wang C.M."/>
            <person name="Zheng Y."/>
            <person name="Sakai Y."/>
            <person name="Cavaletti L."/>
            <person name="Monciardini P."/>
            <person name="Donadio S."/>
        </authorList>
    </citation>
    <scope>NUCLEOTIDE SEQUENCE</scope>
    <source>
        <strain evidence="2">SOSP1-1</strain>
    </source>
</reference>
<keyword evidence="3" id="KW-1185">Reference proteome</keyword>
<comment type="caution">
    <text evidence="2">The sequence shown here is derived from an EMBL/GenBank/DDBJ whole genome shotgun (WGS) entry which is preliminary data.</text>
</comment>
<dbReference type="EMBL" id="BNJF01000008">
    <property type="protein sequence ID" value="GHO50401.1"/>
    <property type="molecule type" value="Genomic_DNA"/>
</dbReference>
<feature type="region of interest" description="Disordered" evidence="1">
    <location>
        <begin position="1"/>
        <end position="28"/>
    </location>
</feature>
<accession>A0A8J3IAG2</accession>
<organism evidence="2 3">
    <name type="scientific">Ktedonospora formicarum</name>
    <dbReference type="NCBI Taxonomy" id="2778364"/>
    <lineage>
        <taxon>Bacteria</taxon>
        <taxon>Bacillati</taxon>
        <taxon>Chloroflexota</taxon>
        <taxon>Ktedonobacteria</taxon>
        <taxon>Ktedonobacterales</taxon>
        <taxon>Ktedonobacteraceae</taxon>
        <taxon>Ktedonospora</taxon>
    </lineage>
</organism>
<protein>
    <submittedName>
        <fullName evidence="2">Uncharacterized protein</fullName>
    </submittedName>
</protein>
<name>A0A8J3IAG2_9CHLR</name>
<evidence type="ECO:0000313" key="3">
    <source>
        <dbReference type="Proteomes" id="UP000612362"/>
    </source>
</evidence>
<evidence type="ECO:0000256" key="1">
    <source>
        <dbReference type="SAM" id="MobiDB-lite"/>
    </source>
</evidence>